<dbReference type="AlphaFoldDB" id="N9U367"/>
<dbReference type="InterPro" id="IPR020010">
    <property type="entry name" value="CHP03503"/>
</dbReference>
<name>N9U367_9GAMM</name>
<feature type="chain" id="PRO_5004153341" description="TIGR03503 family protein" evidence="3">
    <location>
        <begin position="21"/>
        <end position="418"/>
    </location>
</feature>
<proteinExistence type="predicted"/>
<keyword evidence="3" id="KW-0732">Signal</keyword>
<dbReference type="Proteomes" id="UP000023775">
    <property type="component" value="Unassembled WGS sequence"/>
</dbReference>
<evidence type="ECO:0000313" key="4">
    <source>
        <dbReference type="EMBL" id="ENY72824.1"/>
    </source>
</evidence>
<keyword evidence="2" id="KW-1133">Transmembrane helix</keyword>
<keyword evidence="2" id="KW-0812">Transmembrane</keyword>
<evidence type="ECO:0000256" key="3">
    <source>
        <dbReference type="SAM" id="SignalP"/>
    </source>
</evidence>
<feature type="signal peptide" evidence="3">
    <location>
        <begin position="1"/>
        <end position="20"/>
    </location>
</feature>
<accession>N9U367</accession>
<comment type="caution">
    <text evidence="4">The sequence shown here is derived from an EMBL/GenBank/DDBJ whole genome shotgun (WGS) entry which is preliminary data.</text>
</comment>
<feature type="transmembrane region" description="Helical" evidence="2">
    <location>
        <begin position="360"/>
        <end position="383"/>
    </location>
</feature>
<reference evidence="4 5" key="1">
    <citation type="journal article" date="2013" name="Genome Announc.">
        <title>Draft Genome Sequence of the Aeromonas diversa Type Strain.</title>
        <authorList>
            <person name="Farfan M."/>
            <person name="Spataro N."/>
            <person name="Sanglas A."/>
            <person name="Albarral V."/>
            <person name="Loren J.G."/>
            <person name="Bosch E."/>
            <person name="Fuste M.C."/>
        </authorList>
    </citation>
    <scope>NUCLEOTIDE SEQUENCE [LARGE SCALE GENOMIC DNA]</scope>
    <source>
        <strain evidence="4 5">2478-85</strain>
    </source>
</reference>
<dbReference type="NCBIfam" id="TIGR03503">
    <property type="entry name" value="TIGR03503 family protein"/>
    <property type="match status" value="1"/>
</dbReference>
<feature type="region of interest" description="Disordered" evidence="1">
    <location>
        <begin position="398"/>
        <end position="418"/>
    </location>
</feature>
<evidence type="ECO:0000313" key="5">
    <source>
        <dbReference type="Proteomes" id="UP000023775"/>
    </source>
</evidence>
<evidence type="ECO:0000256" key="2">
    <source>
        <dbReference type="SAM" id="Phobius"/>
    </source>
</evidence>
<dbReference type="EMBL" id="APVG01000011">
    <property type="protein sequence ID" value="ENY72824.1"/>
    <property type="molecule type" value="Genomic_DNA"/>
</dbReference>
<evidence type="ECO:0000256" key="1">
    <source>
        <dbReference type="SAM" id="MobiDB-lite"/>
    </source>
</evidence>
<keyword evidence="2" id="KW-0472">Membrane</keyword>
<dbReference type="PATRIC" id="fig|1268237.3.peg.1216"/>
<sequence>MAPVKGLNVALLLLCTELSAATVYGASDVPLLENRFRIDHGVREVTFILKKREGSAPVVLVQPDGSKLYSTRHPEGQIGWLVTPDADLITIRDPMPGPWQAIADADSENRIRLLTKVALQTDPLPLRLYQGESVKVTGRLLIDDKPTNDKDYLSSLGMTVRLQSFQTAEMKGEPVQDLVIGSYLDDGKGLDERPHDGVMTAEVVFDAPAGKYRTVISTGNEVFARARHQDILIYPMPFRYEMQLPSETKGPKLTFLIDKDEVDPVSIAVAGRVIDPAGHPLPFNGTASSQSLEIPLPKPAAPGLYHIEGSLFGTTLSGREFRLTLPPKSFNIYPPPPPPEPVISDVAKLEPLPVEESSGWLVWLLGALTVLLGVGGGIGFILLQKRKALKRALAAQQAAQEAQSKAPTSELDLNKPEQ</sequence>
<organism evidence="4 5">
    <name type="scientific">Aeromonas diversa CDC 2478-85</name>
    <dbReference type="NCBI Taxonomy" id="1268237"/>
    <lineage>
        <taxon>Bacteria</taxon>
        <taxon>Pseudomonadati</taxon>
        <taxon>Pseudomonadota</taxon>
        <taxon>Gammaproteobacteria</taxon>
        <taxon>Aeromonadales</taxon>
        <taxon>Aeromonadaceae</taxon>
        <taxon>Aeromonas</taxon>
    </lineage>
</organism>
<keyword evidence="5" id="KW-1185">Reference proteome</keyword>
<protein>
    <recommendedName>
        <fullName evidence="6">TIGR03503 family protein</fullName>
    </recommendedName>
</protein>
<evidence type="ECO:0008006" key="6">
    <source>
        <dbReference type="Google" id="ProtNLM"/>
    </source>
</evidence>
<dbReference type="eggNOG" id="COG2304">
    <property type="taxonomic scope" value="Bacteria"/>
</dbReference>
<gene>
    <name evidence="4" type="ORF">G114_06175</name>
</gene>